<dbReference type="PROSITE" id="PS50975">
    <property type="entry name" value="ATP_GRASP"/>
    <property type="match status" value="1"/>
</dbReference>
<gene>
    <name evidence="6" type="ORF">XpiCFBP4643_20985</name>
</gene>
<dbReference type="EMBL" id="MDEI01000027">
    <property type="protein sequence ID" value="PPU65297.1"/>
    <property type="molecule type" value="Genomic_DNA"/>
</dbReference>
<proteinExistence type="predicted"/>
<accession>A0A2S7CUL9</accession>
<evidence type="ECO:0000313" key="7">
    <source>
        <dbReference type="Proteomes" id="UP000238191"/>
    </source>
</evidence>
<sequence length="372" mass="41040">MPSLSVGTMRWAAFDLSSIRMSLPHARVWFNRHYATIARIIDHLRGEAEPLPIWTCVSHRQENFRGFARADHALLEPAGLSPADYLQWCYQVVQQLQITHLVPGYEQSLLTSHRAEFAALGCQIVHAAPADILPNLHHKQWVYAAVDGLVPLPEYRYATTLAEAIEAIEQLSADGVVCVKPTVSVYGKGFYRLVDGIEPSTYACSPQEWIERMQRLPAFEPHLVMRYLPGVEYSVDIAARDGEVLACVVRQKDPNSKVQQLSMRADLVGFATAMVKRFGANGLINVQFKDDLAGAPMLLEINPRAAGGIGMSCMSGINLPHVAYRACIFPELPVHVPVPRLGIRVTEISLAVELPDAHPLPGTVMPQVAVDA</sequence>
<feature type="domain" description="ATP-grasp" evidence="5">
    <location>
        <begin position="142"/>
        <end position="328"/>
    </location>
</feature>
<dbReference type="PANTHER" id="PTHR43585:SF2">
    <property type="entry name" value="ATP-GRASP ENZYME FSQD"/>
    <property type="match status" value="1"/>
</dbReference>
<name>A0A2S7CUL9_9XANT</name>
<dbReference type="PROSITE" id="PS00867">
    <property type="entry name" value="CPSASE_2"/>
    <property type="match status" value="1"/>
</dbReference>
<protein>
    <recommendedName>
        <fullName evidence="5">ATP-grasp domain-containing protein</fullName>
    </recommendedName>
</protein>
<dbReference type="Gene3D" id="3.30.470.20">
    <property type="entry name" value="ATP-grasp fold, B domain"/>
    <property type="match status" value="1"/>
</dbReference>
<organism evidence="6 7">
    <name type="scientific">Xanthomonas pisi</name>
    <dbReference type="NCBI Taxonomy" id="56457"/>
    <lineage>
        <taxon>Bacteria</taxon>
        <taxon>Pseudomonadati</taxon>
        <taxon>Pseudomonadota</taxon>
        <taxon>Gammaproteobacteria</taxon>
        <taxon>Lysobacterales</taxon>
        <taxon>Lysobacteraceae</taxon>
        <taxon>Xanthomonas</taxon>
    </lineage>
</organism>
<keyword evidence="1" id="KW-0436">Ligase</keyword>
<evidence type="ECO:0000256" key="1">
    <source>
        <dbReference type="ARBA" id="ARBA00022598"/>
    </source>
</evidence>
<dbReference type="InterPro" id="IPR005479">
    <property type="entry name" value="CPAse_ATP-bd"/>
</dbReference>
<evidence type="ECO:0000256" key="4">
    <source>
        <dbReference type="PROSITE-ProRule" id="PRU00409"/>
    </source>
</evidence>
<keyword evidence="3 4" id="KW-0067">ATP-binding</keyword>
<dbReference type="InterPro" id="IPR011761">
    <property type="entry name" value="ATP-grasp"/>
</dbReference>
<dbReference type="Pfam" id="PF15632">
    <property type="entry name" value="ATPgrasp_Ter"/>
    <property type="match status" value="1"/>
</dbReference>
<dbReference type="Gene3D" id="3.40.50.20">
    <property type="match status" value="1"/>
</dbReference>
<dbReference type="GO" id="GO:0046872">
    <property type="term" value="F:metal ion binding"/>
    <property type="evidence" value="ECO:0007669"/>
    <property type="project" value="InterPro"/>
</dbReference>
<dbReference type="InterPro" id="IPR011226">
    <property type="entry name" value="ATP-grasp_fam"/>
</dbReference>
<dbReference type="PIRSF" id="PIRSF029120">
    <property type="entry name" value="UCP029120"/>
    <property type="match status" value="1"/>
</dbReference>
<dbReference type="AlphaFoldDB" id="A0A2S7CUL9"/>
<reference evidence="7" key="1">
    <citation type="submission" date="2016-08" db="EMBL/GenBank/DDBJ databases">
        <authorList>
            <person name="Merda D."/>
            <person name="Briand M."/>
            <person name="Taghouti G."/>
            <person name="Carrere S."/>
            <person name="Gouzy J."/>
            <person name="Portier P."/>
            <person name="Jacques M.-A."/>
            <person name="Fischer-Le Saux M."/>
        </authorList>
    </citation>
    <scope>NUCLEOTIDE SEQUENCE [LARGE SCALE GENOMIC DNA]</scope>
    <source>
        <strain evidence="7">CFBP4643</strain>
    </source>
</reference>
<dbReference type="GO" id="GO:0005524">
    <property type="term" value="F:ATP binding"/>
    <property type="evidence" value="ECO:0007669"/>
    <property type="project" value="UniProtKB-UniRule"/>
</dbReference>
<dbReference type="GO" id="GO:0016874">
    <property type="term" value="F:ligase activity"/>
    <property type="evidence" value="ECO:0007669"/>
    <property type="project" value="UniProtKB-KW"/>
</dbReference>
<evidence type="ECO:0000259" key="5">
    <source>
        <dbReference type="PROSITE" id="PS50975"/>
    </source>
</evidence>
<dbReference type="InterPro" id="IPR052032">
    <property type="entry name" value="ATP-dep_AA_Ligase"/>
</dbReference>
<keyword evidence="2 4" id="KW-0547">Nucleotide-binding</keyword>
<evidence type="ECO:0000256" key="3">
    <source>
        <dbReference type="ARBA" id="ARBA00022840"/>
    </source>
</evidence>
<keyword evidence="7" id="KW-1185">Reference proteome</keyword>
<comment type="caution">
    <text evidence="6">The sequence shown here is derived from an EMBL/GenBank/DDBJ whole genome shotgun (WGS) entry which is preliminary data.</text>
</comment>
<evidence type="ECO:0000313" key="6">
    <source>
        <dbReference type="EMBL" id="PPU65297.1"/>
    </source>
</evidence>
<dbReference type="Proteomes" id="UP000238191">
    <property type="component" value="Unassembled WGS sequence"/>
</dbReference>
<evidence type="ECO:0000256" key="2">
    <source>
        <dbReference type="ARBA" id="ARBA00022741"/>
    </source>
</evidence>
<dbReference type="PANTHER" id="PTHR43585">
    <property type="entry name" value="FUMIPYRROLE BIOSYNTHESIS PROTEIN C"/>
    <property type="match status" value="1"/>
</dbReference>
<dbReference type="SUPFAM" id="SSF56059">
    <property type="entry name" value="Glutathione synthetase ATP-binding domain-like"/>
    <property type="match status" value="1"/>
</dbReference>